<comment type="caution">
    <text evidence="2">The sequence shown here is derived from an EMBL/GenBank/DDBJ whole genome shotgun (WGS) entry which is preliminary data.</text>
</comment>
<dbReference type="Proteomes" id="UP001429564">
    <property type="component" value="Unassembled WGS sequence"/>
</dbReference>
<keyword evidence="3" id="KW-1185">Reference proteome</keyword>
<dbReference type="SUPFAM" id="SSF46955">
    <property type="entry name" value="Putative DNA-binding domain"/>
    <property type="match status" value="1"/>
</dbReference>
<dbReference type="Gene3D" id="1.10.10.10">
    <property type="entry name" value="Winged helix-like DNA-binding domain superfamily/Winged helix DNA-binding domain"/>
    <property type="match status" value="1"/>
</dbReference>
<dbReference type="Pfam" id="PF12728">
    <property type="entry name" value="HTH_17"/>
    <property type="match status" value="1"/>
</dbReference>
<sequence length="66" mass="7539">MNDNHLKPSQVAELLNVSHRTLSRWHALRVGPSRVKVGRTILYRKTAVDAWLAANETQPTRNFSND</sequence>
<dbReference type="InterPro" id="IPR009061">
    <property type="entry name" value="DNA-bd_dom_put_sf"/>
</dbReference>
<evidence type="ECO:0000259" key="1">
    <source>
        <dbReference type="Pfam" id="PF12728"/>
    </source>
</evidence>
<dbReference type="InterPro" id="IPR041657">
    <property type="entry name" value="HTH_17"/>
</dbReference>
<dbReference type="InterPro" id="IPR036388">
    <property type="entry name" value="WH-like_DNA-bd_sf"/>
</dbReference>
<accession>A0ABX0WCK1</accession>
<organism evidence="2 3">
    <name type="scientific">Parasedimentitalea denitrificans</name>
    <dbReference type="NCBI Taxonomy" id="2211118"/>
    <lineage>
        <taxon>Bacteria</taxon>
        <taxon>Pseudomonadati</taxon>
        <taxon>Pseudomonadota</taxon>
        <taxon>Alphaproteobacteria</taxon>
        <taxon>Rhodobacterales</taxon>
        <taxon>Paracoccaceae</taxon>
        <taxon>Parasedimentitalea</taxon>
    </lineage>
</organism>
<dbReference type="GO" id="GO:0003677">
    <property type="term" value="F:DNA binding"/>
    <property type="evidence" value="ECO:0007669"/>
    <property type="project" value="UniProtKB-KW"/>
</dbReference>
<gene>
    <name evidence="2" type="ORF">DL239_20620</name>
</gene>
<name>A0ABX0WCK1_9RHOB</name>
<proteinExistence type="predicted"/>
<protein>
    <submittedName>
        <fullName evidence="2">DNA-binding protein</fullName>
    </submittedName>
</protein>
<feature type="domain" description="Helix-turn-helix" evidence="1">
    <location>
        <begin position="6"/>
        <end position="55"/>
    </location>
</feature>
<keyword evidence="2" id="KW-0238">DNA-binding</keyword>
<dbReference type="EMBL" id="QHLQ01000038">
    <property type="protein sequence ID" value="NIZ63374.1"/>
    <property type="molecule type" value="Genomic_DNA"/>
</dbReference>
<evidence type="ECO:0000313" key="3">
    <source>
        <dbReference type="Proteomes" id="UP001429564"/>
    </source>
</evidence>
<evidence type="ECO:0000313" key="2">
    <source>
        <dbReference type="EMBL" id="NIZ63374.1"/>
    </source>
</evidence>
<reference evidence="2 3" key="1">
    <citation type="submission" date="2018-05" db="EMBL/GenBank/DDBJ databases">
        <authorList>
            <person name="Zhang Y.-J."/>
        </authorList>
    </citation>
    <scope>NUCLEOTIDE SEQUENCE [LARGE SCALE GENOMIC DNA]</scope>
    <source>
        <strain evidence="2 3">CY04</strain>
    </source>
</reference>